<protein>
    <submittedName>
        <fullName evidence="3">Glycosyltransferase</fullName>
    </submittedName>
</protein>
<sequence>MISVIMPVFNAARFLKPCIESILCQTEKDFELLIINDGSTDESESVIQTFGDPRIKYVTQANAGVSKTRNKALDLAEGYFIVFQDADDVSVPSRFQQLRQQFHSETVGLVHSDVLLIDEQDQPAGYYSNRNLDKQRALRYFFKIGTPICGGTVMARKECFENVRYDVELKIGEDNEILSRITQKWDSVHVPEPLYLYRRHSHNSARHNQYATVFAHVQKFLDDYPLEVLIPELDWSKNSSKSRAYAIISLFLHGRGMHLHADNWMKTAEEYVSDQDSSLFVKAISMMLASKYKEGLQLLDQCSIRDHITENYKGECLARLQDAPSALQCFFKSLKLAPHYQEPMDNLKALGGMGNFMIGDITWQKYH</sequence>
<keyword evidence="4" id="KW-1185">Reference proteome</keyword>
<dbReference type="PANTHER" id="PTHR22916">
    <property type="entry name" value="GLYCOSYLTRANSFERASE"/>
    <property type="match status" value="1"/>
</dbReference>
<accession>A0A7X2S1H2</accession>
<comment type="similarity">
    <text evidence="1">Belongs to the glycosyltransferase 2 family.</text>
</comment>
<dbReference type="Gene3D" id="3.90.550.10">
    <property type="entry name" value="Spore Coat Polysaccharide Biosynthesis Protein SpsA, Chain A"/>
    <property type="match status" value="1"/>
</dbReference>
<comment type="caution">
    <text evidence="3">The sequence shown here is derived from an EMBL/GenBank/DDBJ whole genome shotgun (WGS) entry which is preliminary data.</text>
</comment>
<dbReference type="Pfam" id="PF00535">
    <property type="entry name" value="Glycos_transf_2"/>
    <property type="match status" value="1"/>
</dbReference>
<evidence type="ECO:0000313" key="3">
    <source>
        <dbReference type="EMBL" id="MTH52052.1"/>
    </source>
</evidence>
<name>A0A7X2S1H2_9BACI</name>
<dbReference type="InterPro" id="IPR011990">
    <property type="entry name" value="TPR-like_helical_dom_sf"/>
</dbReference>
<dbReference type="GO" id="GO:0016758">
    <property type="term" value="F:hexosyltransferase activity"/>
    <property type="evidence" value="ECO:0007669"/>
    <property type="project" value="UniProtKB-ARBA"/>
</dbReference>
<evidence type="ECO:0000259" key="2">
    <source>
        <dbReference type="Pfam" id="PF00535"/>
    </source>
</evidence>
<feature type="domain" description="Glycosyltransferase 2-like" evidence="2">
    <location>
        <begin position="3"/>
        <end position="161"/>
    </location>
</feature>
<dbReference type="OrthoDB" id="9785185at2"/>
<dbReference type="AlphaFoldDB" id="A0A7X2S1H2"/>
<keyword evidence="3" id="KW-0808">Transferase</keyword>
<dbReference type="InterPro" id="IPR001173">
    <property type="entry name" value="Glyco_trans_2-like"/>
</dbReference>
<proteinExistence type="inferred from homology"/>
<dbReference type="SUPFAM" id="SSF48452">
    <property type="entry name" value="TPR-like"/>
    <property type="match status" value="1"/>
</dbReference>
<evidence type="ECO:0000256" key="1">
    <source>
        <dbReference type="ARBA" id="ARBA00006739"/>
    </source>
</evidence>
<dbReference type="EMBL" id="WMIB01000001">
    <property type="protein sequence ID" value="MTH52052.1"/>
    <property type="molecule type" value="Genomic_DNA"/>
</dbReference>
<gene>
    <name evidence="3" type="ORF">GKZ89_01440</name>
</gene>
<dbReference type="SUPFAM" id="SSF53448">
    <property type="entry name" value="Nucleotide-diphospho-sugar transferases"/>
    <property type="match status" value="1"/>
</dbReference>
<dbReference type="Proteomes" id="UP000434639">
    <property type="component" value="Unassembled WGS sequence"/>
</dbReference>
<organism evidence="3 4">
    <name type="scientific">Metabacillus mangrovi</name>
    <dbReference type="NCBI Taxonomy" id="1491830"/>
    <lineage>
        <taxon>Bacteria</taxon>
        <taxon>Bacillati</taxon>
        <taxon>Bacillota</taxon>
        <taxon>Bacilli</taxon>
        <taxon>Bacillales</taxon>
        <taxon>Bacillaceae</taxon>
        <taxon>Metabacillus</taxon>
    </lineage>
</organism>
<dbReference type="PANTHER" id="PTHR22916:SF3">
    <property type="entry name" value="UDP-GLCNAC:BETAGAL BETA-1,3-N-ACETYLGLUCOSAMINYLTRANSFERASE-LIKE PROTEIN 1"/>
    <property type="match status" value="1"/>
</dbReference>
<evidence type="ECO:0000313" key="4">
    <source>
        <dbReference type="Proteomes" id="UP000434639"/>
    </source>
</evidence>
<dbReference type="InterPro" id="IPR029044">
    <property type="entry name" value="Nucleotide-diphossugar_trans"/>
</dbReference>
<reference evidence="3 4" key="1">
    <citation type="journal article" date="2017" name="Int. J. Syst. Evol. Microbiol.">
        <title>Bacillus mangrovi sp. nov., isolated from a sediment sample from a mangrove forest.</title>
        <authorList>
            <person name="Gupta V."/>
            <person name="Singh P.K."/>
            <person name="Korpole S."/>
            <person name="Tanuku N.R.S."/>
            <person name="Pinnaka A.K."/>
        </authorList>
    </citation>
    <scope>NUCLEOTIDE SEQUENCE [LARGE SCALE GENOMIC DNA]</scope>
    <source>
        <strain evidence="3 4">KCTC 33872</strain>
    </source>
</reference>